<proteinExistence type="predicted"/>
<dbReference type="InterPro" id="IPR036890">
    <property type="entry name" value="HATPase_C_sf"/>
</dbReference>
<dbReference type="GO" id="GO:0016301">
    <property type="term" value="F:kinase activity"/>
    <property type="evidence" value="ECO:0007669"/>
    <property type="project" value="UniProtKB-KW"/>
</dbReference>
<sequence>MIVLKVPDSRHAFHKFSAELARLDGVDEVHFDFRSVKFATPGWMITVSAALRQFCEEHPEVHRRALNHRNLTYAAHAGFFRSFGLMFGNEVSAASSSDRFIPISSLIVNDIKDEASEQMEHHGDTVQRLSEDMVELLLQSRDTSAFQTLAYAIREMIRNVVEHSSSPDLTYAAQYWPMTGEAEIAITDRGIGLAKSLSSNPKIGSVEDDQALDLAVRPGVSSKTWRKQSSRSVWANSGYGLYMVKGLCVASGGSLSIASGSLAKTWSKERVKTDPTHLKGTTVILKLNSNNLEDIDRELRKLRDEAAVGKPSTASMSANPKGN</sequence>
<reference evidence="2 3" key="1">
    <citation type="submission" date="2020-04" db="EMBL/GenBank/DDBJ databases">
        <title>Description of novel Gluconacetobacter.</title>
        <authorList>
            <person name="Sombolestani A."/>
        </authorList>
    </citation>
    <scope>NUCLEOTIDE SEQUENCE [LARGE SCALE GENOMIC DNA]</scope>
    <source>
        <strain evidence="2 3">LMG 21312</strain>
    </source>
</reference>
<gene>
    <name evidence="2" type="ORF">HLH21_11910</name>
</gene>
<dbReference type="AlphaFoldDB" id="A0A7W4P411"/>
<keyword evidence="2" id="KW-0808">Transferase</keyword>
<name>A0A7W4P411_9PROT</name>
<protein>
    <submittedName>
        <fullName evidence="2">Sensor histidine kinase</fullName>
    </submittedName>
</protein>
<keyword evidence="2" id="KW-0418">Kinase</keyword>
<evidence type="ECO:0000313" key="2">
    <source>
        <dbReference type="EMBL" id="MBB2176622.1"/>
    </source>
</evidence>
<comment type="caution">
    <text evidence="2">The sequence shown here is derived from an EMBL/GenBank/DDBJ whole genome shotgun (WGS) entry which is preliminary data.</text>
</comment>
<evidence type="ECO:0000313" key="3">
    <source>
        <dbReference type="Proteomes" id="UP000561066"/>
    </source>
</evidence>
<accession>A0A7W4P411</accession>
<dbReference type="InterPro" id="IPR003594">
    <property type="entry name" value="HATPase_dom"/>
</dbReference>
<evidence type="ECO:0000259" key="1">
    <source>
        <dbReference type="Pfam" id="PF02518"/>
    </source>
</evidence>
<dbReference type="Pfam" id="PF02518">
    <property type="entry name" value="HATPase_c"/>
    <property type="match status" value="1"/>
</dbReference>
<feature type="domain" description="Histidine kinase/HSP90-like ATPase" evidence="1">
    <location>
        <begin position="149"/>
        <end position="288"/>
    </location>
</feature>
<dbReference type="Gene3D" id="3.30.565.10">
    <property type="entry name" value="Histidine kinase-like ATPase, C-terminal domain"/>
    <property type="match status" value="1"/>
</dbReference>
<organism evidence="2 3">
    <name type="scientific">Gluconacetobacter johannae</name>
    <dbReference type="NCBI Taxonomy" id="112140"/>
    <lineage>
        <taxon>Bacteria</taxon>
        <taxon>Pseudomonadati</taxon>
        <taxon>Pseudomonadota</taxon>
        <taxon>Alphaproteobacteria</taxon>
        <taxon>Acetobacterales</taxon>
        <taxon>Acetobacteraceae</taxon>
        <taxon>Gluconacetobacter</taxon>
    </lineage>
</organism>
<dbReference type="EMBL" id="JABEQH010000015">
    <property type="protein sequence ID" value="MBB2176622.1"/>
    <property type="molecule type" value="Genomic_DNA"/>
</dbReference>
<dbReference type="Proteomes" id="UP000561066">
    <property type="component" value="Unassembled WGS sequence"/>
</dbReference>
<dbReference type="SUPFAM" id="SSF55874">
    <property type="entry name" value="ATPase domain of HSP90 chaperone/DNA topoisomerase II/histidine kinase"/>
    <property type="match status" value="1"/>
</dbReference>
<dbReference type="RefSeq" id="WP_182943965.1">
    <property type="nucleotide sequence ID" value="NZ_JABEQH010000015.1"/>
</dbReference>
<keyword evidence="3" id="KW-1185">Reference proteome</keyword>